<dbReference type="EMBL" id="VHQG01000001">
    <property type="protein sequence ID" value="TPW77831.1"/>
    <property type="molecule type" value="Genomic_DNA"/>
</dbReference>
<keyword evidence="2" id="KW-1133">Transmembrane helix</keyword>
<feature type="transmembrane region" description="Helical" evidence="2">
    <location>
        <begin position="226"/>
        <end position="251"/>
    </location>
</feature>
<keyword evidence="2" id="KW-0472">Membrane</keyword>
<reference evidence="3 4" key="1">
    <citation type="submission" date="2019-06" db="EMBL/GenBank/DDBJ databases">
        <authorList>
            <person name="Li F."/>
        </authorList>
    </citation>
    <scope>NUCLEOTIDE SEQUENCE [LARGE SCALE GENOMIC DNA]</scope>
    <source>
        <strain evidence="3 4">10F1D-1</strain>
    </source>
</reference>
<protein>
    <submittedName>
        <fullName evidence="3">Uncharacterized protein</fullName>
    </submittedName>
</protein>
<evidence type="ECO:0000313" key="3">
    <source>
        <dbReference type="EMBL" id="TPW77831.1"/>
    </source>
</evidence>
<keyword evidence="4" id="KW-1185">Reference proteome</keyword>
<evidence type="ECO:0000256" key="1">
    <source>
        <dbReference type="SAM" id="MobiDB-lite"/>
    </source>
</evidence>
<keyword evidence="2" id="KW-0812">Transmembrane</keyword>
<accession>A0A506XYH9</accession>
<evidence type="ECO:0000313" key="4">
    <source>
        <dbReference type="Proteomes" id="UP000316252"/>
    </source>
</evidence>
<dbReference type="Proteomes" id="UP000316252">
    <property type="component" value="Unassembled WGS sequence"/>
</dbReference>
<name>A0A506XYH9_9MICO</name>
<dbReference type="RefSeq" id="WP_141162356.1">
    <property type="nucleotide sequence ID" value="NZ_VHQG01000001.1"/>
</dbReference>
<organism evidence="3 4">
    <name type="scientific">Schumannella soli</name>
    <dbReference type="NCBI Taxonomy" id="2590779"/>
    <lineage>
        <taxon>Bacteria</taxon>
        <taxon>Bacillati</taxon>
        <taxon>Actinomycetota</taxon>
        <taxon>Actinomycetes</taxon>
        <taxon>Micrococcales</taxon>
        <taxon>Microbacteriaceae</taxon>
        <taxon>Schumannella</taxon>
    </lineage>
</organism>
<gene>
    <name evidence="3" type="ORF">FJ657_04070</name>
</gene>
<dbReference type="AlphaFoldDB" id="A0A506XYH9"/>
<sequence>MTSDDERPRTATGSLDLSSLMGDADEGAAGSAGPQGVDDADERTIAIGALDEADERTLLVGGTVVGDETIVVDAEETIVADRGWGAPAVGSTPGGAGVPGVGVASPDARGGALADRAGGSGGLAAASSAAAAGAAAAPAAFADPGQLGPRRARRTAAQLARVELPSGLVEAPSAAGAGVGARDAYVPRPVPTPPIVPELPPGIEATRAVAPSMPSVARSARRAGRLALILAAAAVVVTIGGLILIVAAFLAP</sequence>
<proteinExistence type="predicted"/>
<comment type="caution">
    <text evidence="3">The sequence shown here is derived from an EMBL/GenBank/DDBJ whole genome shotgun (WGS) entry which is preliminary data.</text>
</comment>
<evidence type="ECO:0000256" key="2">
    <source>
        <dbReference type="SAM" id="Phobius"/>
    </source>
</evidence>
<feature type="region of interest" description="Disordered" evidence="1">
    <location>
        <begin position="1"/>
        <end position="40"/>
    </location>
</feature>